<name>A0A0G1LTY0_9BACT</name>
<reference evidence="1 2" key="1">
    <citation type="journal article" date="2015" name="Nature">
        <title>rRNA introns, odd ribosomes, and small enigmatic genomes across a large radiation of phyla.</title>
        <authorList>
            <person name="Brown C.T."/>
            <person name="Hug L.A."/>
            <person name="Thomas B.C."/>
            <person name="Sharon I."/>
            <person name="Castelle C.J."/>
            <person name="Singh A."/>
            <person name="Wilkins M.J."/>
            <person name="Williams K.H."/>
            <person name="Banfield J.F."/>
        </authorList>
    </citation>
    <scope>NUCLEOTIDE SEQUENCE [LARGE SCALE GENOMIC DNA]</scope>
</reference>
<dbReference type="EMBL" id="LCIT01000006">
    <property type="protein sequence ID" value="KKT63149.1"/>
    <property type="molecule type" value="Genomic_DNA"/>
</dbReference>
<evidence type="ECO:0000313" key="1">
    <source>
        <dbReference type="EMBL" id="KKT63149.1"/>
    </source>
</evidence>
<dbReference type="AlphaFoldDB" id="A0A0G1LTY0"/>
<protein>
    <submittedName>
        <fullName evidence="1">Uncharacterized protein</fullName>
    </submittedName>
</protein>
<dbReference type="Proteomes" id="UP000033945">
    <property type="component" value="Unassembled WGS sequence"/>
</dbReference>
<accession>A0A0G1LTY0</accession>
<proteinExistence type="predicted"/>
<gene>
    <name evidence="1" type="ORF">UW55_C0006G0018</name>
</gene>
<organism evidence="1 2">
    <name type="scientific">Candidatus Giovannonibacteria bacterium GW2011_GWA2_44_26</name>
    <dbReference type="NCBI Taxonomy" id="1618648"/>
    <lineage>
        <taxon>Bacteria</taxon>
        <taxon>Candidatus Giovannoniibacteriota</taxon>
    </lineage>
</organism>
<evidence type="ECO:0000313" key="2">
    <source>
        <dbReference type="Proteomes" id="UP000033945"/>
    </source>
</evidence>
<comment type="caution">
    <text evidence="1">The sequence shown here is derived from an EMBL/GenBank/DDBJ whole genome shotgun (WGS) entry which is preliminary data.</text>
</comment>
<sequence>MLSWELSGAKIDHAVEIGKMIVHFSPKNVPVLLEILDASGWLKQSEKVFRAKRPIAVPA</sequence>